<reference evidence="4" key="1">
    <citation type="submission" date="2025-08" db="UniProtKB">
        <authorList>
            <consortium name="RefSeq"/>
        </authorList>
    </citation>
    <scope>IDENTIFICATION</scope>
</reference>
<dbReference type="SUPFAM" id="SSF52047">
    <property type="entry name" value="RNI-like"/>
    <property type="match status" value="1"/>
</dbReference>
<evidence type="ECO:0000313" key="3">
    <source>
        <dbReference type="Proteomes" id="UP000515125"/>
    </source>
</evidence>
<proteinExistence type="predicted"/>
<feature type="domain" description="F-box/LRR-repeat protein 15/At3g58940/PEG3-like LRR" evidence="2">
    <location>
        <begin position="516"/>
        <end position="673"/>
    </location>
</feature>
<dbReference type="GeneID" id="34619532"/>
<dbReference type="PANTHER" id="PTHR13318">
    <property type="entry name" value="PARTNER OF PAIRED, ISOFORM B-RELATED"/>
    <property type="match status" value="1"/>
</dbReference>
<gene>
    <name evidence="4" type="primary">LOC34619532</name>
</gene>
<feature type="compositionally biased region" description="Low complexity" evidence="1">
    <location>
        <begin position="1"/>
        <end position="16"/>
    </location>
</feature>
<accession>A0A6P6S1X2</accession>
<dbReference type="GO" id="GO:0031146">
    <property type="term" value="P:SCF-dependent proteasomal ubiquitin-dependent protein catabolic process"/>
    <property type="evidence" value="ECO:0007669"/>
    <property type="project" value="TreeGrafter"/>
</dbReference>
<name>A0A6P6S1X2_9EIME</name>
<dbReference type="Proteomes" id="UP000515125">
    <property type="component" value="Unplaced"/>
</dbReference>
<dbReference type="OrthoDB" id="354817at2759"/>
<dbReference type="Gene3D" id="3.80.10.10">
    <property type="entry name" value="Ribonuclease Inhibitor"/>
    <property type="match status" value="2"/>
</dbReference>
<dbReference type="InterPro" id="IPR032675">
    <property type="entry name" value="LRR_dom_sf"/>
</dbReference>
<feature type="region of interest" description="Disordered" evidence="1">
    <location>
        <begin position="131"/>
        <end position="154"/>
    </location>
</feature>
<feature type="region of interest" description="Disordered" evidence="1">
    <location>
        <begin position="1"/>
        <end position="22"/>
    </location>
</feature>
<evidence type="ECO:0000313" key="4">
    <source>
        <dbReference type="RefSeq" id="XP_026194133.1"/>
    </source>
</evidence>
<evidence type="ECO:0000256" key="1">
    <source>
        <dbReference type="SAM" id="MobiDB-lite"/>
    </source>
</evidence>
<keyword evidence="3" id="KW-1185">Reference proteome</keyword>
<organism evidence="3 4">
    <name type="scientific">Cyclospora cayetanensis</name>
    <dbReference type="NCBI Taxonomy" id="88456"/>
    <lineage>
        <taxon>Eukaryota</taxon>
        <taxon>Sar</taxon>
        <taxon>Alveolata</taxon>
        <taxon>Apicomplexa</taxon>
        <taxon>Conoidasida</taxon>
        <taxon>Coccidia</taxon>
        <taxon>Eucoccidiorida</taxon>
        <taxon>Eimeriorina</taxon>
        <taxon>Eimeriidae</taxon>
        <taxon>Cyclospora</taxon>
    </lineage>
</organism>
<dbReference type="GO" id="GO:0019005">
    <property type="term" value="C:SCF ubiquitin ligase complex"/>
    <property type="evidence" value="ECO:0007669"/>
    <property type="project" value="TreeGrafter"/>
</dbReference>
<protein>
    <submittedName>
        <fullName evidence="4">Uncharacterized protein LOC34619532</fullName>
    </submittedName>
</protein>
<dbReference type="RefSeq" id="XP_026194133.1">
    <property type="nucleotide sequence ID" value="XM_026338348.1"/>
</dbReference>
<evidence type="ECO:0000259" key="2">
    <source>
        <dbReference type="Pfam" id="PF24758"/>
    </source>
</evidence>
<sequence length="701" mass="74194">MPDGVAAAGANPAGGASPCYSMPRQQRRATLLSIRSSRTARGAQLSAEAIRQFFDTKPAEDSGGTTTNSRKLDCSLFNSQAQQDASAPRHLVAAVPCLPARAAADTAVATAVAASGTGALLAKDLAATVSPTASKGEASGSEARKPRNDSAPAMQRPLQDAFGFCGAVAAAFGEPTVAASDAEGARAVPFRWKLKRSTGTSWGTSYVIPPRVAGSAMSASSCGNAFTTTRKGENSGGYRLALGASSPALQSFVGQSSPATDTEALRVSSCSAITKKETIADSKNSRSFVDCMAPATPAASHSRPWAELPEPLVLQVLDYGGKELGMTCRRFAGVVRRQRRVLRFSGDASMSTTFAETLVKAIMSSPSLRLLEVTAGGGLSASQLERLSRARSSALPQKLQVLVLRRCNRLTDKSLRTLLLRLRELRCVDLRDSFSLTDEALSTLGLLPRLERVALGLTAGARGCCRLTCRALKALFTPQHKQHVQQQQEEECISPVKFLSLARCSEMKDFAVLAAAAKTLEFLDLRGTAIDDSSAAVFASLSNLQALVLADTAVTTTTVSAVVDGCSKLQMLDLSCTGPVSRACLFRLAFSLQSISRLKLSHTAAIDDGLLAHLLAELPLLKFLDVSHCWRVTSAFSDSPFTVASGKQLKRLGLFGCNVERQRVEAALIAAGATNARLSLHNEMVLFDMPRVYATMNGLDI</sequence>
<dbReference type="AlphaFoldDB" id="A0A6P6S1X2"/>
<dbReference type="InterPro" id="IPR055411">
    <property type="entry name" value="LRR_FXL15/At3g58940/PEG3-like"/>
</dbReference>
<dbReference type="Pfam" id="PF24758">
    <property type="entry name" value="LRR_At5g56370"/>
    <property type="match status" value="1"/>
</dbReference>